<proteinExistence type="predicted"/>
<feature type="region of interest" description="Disordered" evidence="4">
    <location>
        <begin position="63"/>
        <end position="91"/>
    </location>
</feature>
<dbReference type="Gene3D" id="1.25.40.10">
    <property type="entry name" value="Tetratricopeptide repeat domain"/>
    <property type="match status" value="3"/>
</dbReference>
<dbReference type="InterPro" id="IPR050498">
    <property type="entry name" value="Ycf3"/>
</dbReference>
<keyword evidence="5" id="KW-0732">Signal</keyword>
<name>A0A2N6KM92_9CYAN</name>
<feature type="repeat" description="TPR" evidence="3">
    <location>
        <begin position="87"/>
        <end position="120"/>
    </location>
</feature>
<dbReference type="Pfam" id="PF13414">
    <property type="entry name" value="TPR_11"/>
    <property type="match status" value="1"/>
</dbReference>
<evidence type="ECO:0000256" key="5">
    <source>
        <dbReference type="SAM" id="SignalP"/>
    </source>
</evidence>
<feature type="compositionally biased region" description="Low complexity" evidence="4">
    <location>
        <begin position="72"/>
        <end position="87"/>
    </location>
</feature>
<dbReference type="GO" id="GO:0046813">
    <property type="term" value="P:receptor-mediated virion attachment to host cell"/>
    <property type="evidence" value="ECO:0007669"/>
    <property type="project" value="TreeGrafter"/>
</dbReference>
<organism evidence="6 7">
    <name type="scientific">Fischerella thermalis CCMEE 5268</name>
    <dbReference type="NCBI Taxonomy" id="2019662"/>
    <lineage>
        <taxon>Bacteria</taxon>
        <taxon>Bacillati</taxon>
        <taxon>Cyanobacteriota</taxon>
        <taxon>Cyanophyceae</taxon>
        <taxon>Nostocales</taxon>
        <taxon>Hapalosiphonaceae</taxon>
        <taxon>Fischerella</taxon>
    </lineage>
</organism>
<dbReference type="PANTHER" id="PTHR44858:SF1">
    <property type="entry name" value="UDP-N-ACETYLGLUCOSAMINE--PEPTIDE N-ACETYLGLUCOSAMINYLTRANSFERASE SPINDLY-RELATED"/>
    <property type="match status" value="1"/>
</dbReference>
<dbReference type="GO" id="GO:0009279">
    <property type="term" value="C:cell outer membrane"/>
    <property type="evidence" value="ECO:0007669"/>
    <property type="project" value="TreeGrafter"/>
</dbReference>
<dbReference type="Pfam" id="PF13432">
    <property type="entry name" value="TPR_16"/>
    <property type="match status" value="2"/>
</dbReference>
<evidence type="ECO:0000256" key="2">
    <source>
        <dbReference type="ARBA" id="ARBA00022803"/>
    </source>
</evidence>
<protein>
    <submittedName>
        <fullName evidence="6">Uncharacterized protein</fullName>
    </submittedName>
</protein>
<comment type="caution">
    <text evidence="6">The sequence shown here is derived from an EMBL/GenBank/DDBJ whole genome shotgun (WGS) entry which is preliminary data.</text>
</comment>
<feature type="chain" id="PRO_5014600837" evidence="5">
    <location>
        <begin position="25"/>
        <end position="366"/>
    </location>
</feature>
<evidence type="ECO:0000256" key="1">
    <source>
        <dbReference type="ARBA" id="ARBA00022737"/>
    </source>
</evidence>
<dbReference type="PANTHER" id="PTHR44858">
    <property type="entry name" value="TETRATRICOPEPTIDE REPEAT PROTEIN 6"/>
    <property type="match status" value="1"/>
</dbReference>
<dbReference type="InterPro" id="IPR011990">
    <property type="entry name" value="TPR-like_helical_dom_sf"/>
</dbReference>
<dbReference type="AlphaFoldDB" id="A0A2N6KM92"/>
<evidence type="ECO:0000256" key="3">
    <source>
        <dbReference type="PROSITE-ProRule" id="PRU00339"/>
    </source>
</evidence>
<feature type="signal peptide" evidence="5">
    <location>
        <begin position="1"/>
        <end position="24"/>
    </location>
</feature>
<keyword evidence="1" id="KW-0677">Repeat</keyword>
<feature type="repeat" description="TPR" evidence="3">
    <location>
        <begin position="121"/>
        <end position="154"/>
    </location>
</feature>
<reference evidence="6 7" key="1">
    <citation type="submission" date="2017-07" db="EMBL/GenBank/DDBJ databases">
        <title>Genomes of Fischerella (Mastigocladus) sp. strains.</title>
        <authorList>
            <person name="Miller S.R."/>
        </authorList>
    </citation>
    <scope>NUCLEOTIDE SEQUENCE [LARGE SCALE GENOMIC DNA]</scope>
    <source>
        <strain evidence="6 7">CCMEE 5268</strain>
    </source>
</reference>
<dbReference type="Proteomes" id="UP000235025">
    <property type="component" value="Unassembled WGS sequence"/>
</dbReference>
<accession>A0A2N6KM92</accession>
<dbReference type="PROSITE" id="PS50005">
    <property type="entry name" value="TPR"/>
    <property type="match status" value="2"/>
</dbReference>
<gene>
    <name evidence="6" type="ORF">CEN50_00830</name>
</gene>
<keyword evidence="2 3" id="KW-0802">TPR repeat</keyword>
<dbReference type="RefSeq" id="WP_102171050.1">
    <property type="nucleotide sequence ID" value="NZ_NMQA01000011.1"/>
</dbReference>
<dbReference type="InterPro" id="IPR019734">
    <property type="entry name" value="TPR_rpt"/>
</dbReference>
<dbReference type="SMART" id="SM00028">
    <property type="entry name" value="TPR"/>
    <property type="match status" value="7"/>
</dbReference>
<evidence type="ECO:0000256" key="4">
    <source>
        <dbReference type="SAM" id="MobiDB-lite"/>
    </source>
</evidence>
<dbReference type="SUPFAM" id="SSF48452">
    <property type="entry name" value="TPR-like"/>
    <property type="match status" value="2"/>
</dbReference>
<sequence length="366" mass="40985">MVKFKYIWVISAFLAPLIATKSNAQVFIDLVGIMREAHCRDNYEELKNEPVCQEFYRGWNPTQRKRPNANIPSSSVPPQTPSTPSSSDNLYKQGNRLFEQGNYQGALVAFNRMIAINPQNAEAYASRSSVRYVLRDYRKALEDADRAISLNPSLASAYVVRGYVHHVLRNYQGELADANLVIRLDRSSPLGYMNRSTARYALGNYQGALADASQAIRLDPKLPEAYLIRSIARLALGDKQKALKDVNQAVRLGQAGIANNRLAGVYSVRSIIQYELGNVDQAMNDSRTAIALDRQSVGSMLILAVALHTRGDRQESLRLAAEAIQMDNNRSSLQYLKERGWGNRLLADTKTFFQSPPMQVLLTTLR</sequence>
<evidence type="ECO:0000313" key="6">
    <source>
        <dbReference type="EMBL" id="PMB01035.1"/>
    </source>
</evidence>
<dbReference type="EMBL" id="NMQA01000011">
    <property type="protein sequence ID" value="PMB01035.1"/>
    <property type="molecule type" value="Genomic_DNA"/>
</dbReference>
<evidence type="ECO:0000313" key="7">
    <source>
        <dbReference type="Proteomes" id="UP000235025"/>
    </source>
</evidence>